<evidence type="ECO:0000313" key="3">
    <source>
        <dbReference type="Proteomes" id="UP000030988"/>
    </source>
</evidence>
<evidence type="ECO:0000256" key="1">
    <source>
        <dbReference type="SAM" id="Phobius"/>
    </source>
</evidence>
<name>A0A0B2C0T9_9SPHN</name>
<feature type="transmembrane region" description="Helical" evidence="1">
    <location>
        <begin position="36"/>
        <end position="54"/>
    </location>
</feature>
<keyword evidence="3" id="KW-1185">Reference proteome</keyword>
<gene>
    <name evidence="2" type="ORF">PK98_03865</name>
</gene>
<reference evidence="2 3" key="1">
    <citation type="submission" date="2014-11" db="EMBL/GenBank/DDBJ databases">
        <title>Draft genome sequence of Kirrobacter mercurialis.</title>
        <authorList>
            <person name="Coil D.A."/>
            <person name="Eisen J.A."/>
        </authorList>
    </citation>
    <scope>NUCLEOTIDE SEQUENCE [LARGE SCALE GENOMIC DNA]</scope>
    <source>
        <strain evidence="2 3">Coronado</strain>
    </source>
</reference>
<organism evidence="2 3">
    <name type="scientific">Croceibacterium mercuriale</name>
    <dbReference type="NCBI Taxonomy" id="1572751"/>
    <lineage>
        <taxon>Bacteria</taxon>
        <taxon>Pseudomonadati</taxon>
        <taxon>Pseudomonadota</taxon>
        <taxon>Alphaproteobacteria</taxon>
        <taxon>Sphingomonadales</taxon>
        <taxon>Erythrobacteraceae</taxon>
        <taxon>Croceibacterium</taxon>
    </lineage>
</organism>
<dbReference type="STRING" id="1572751.PK98_03865"/>
<accession>A0A0B2C0T9</accession>
<evidence type="ECO:0000313" key="2">
    <source>
        <dbReference type="EMBL" id="KHL25765.1"/>
    </source>
</evidence>
<keyword evidence="1" id="KW-0812">Transmembrane</keyword>
<dbReference type="AlphaFoldDB" id="A0A0B2C0T9"/>
<comment type="caution">
    <text evidence="2">The sequence shown here is derived from an EMBL/GenBank/DDBJ whole genome shotgun (WGS) entry which is preliminary data.</text>
</comment>
<sequence length="59" mass="6346">MRPVTARPTTWLFVAVAAAIAALGFAIGQIGEGAGFPVVLFLTFLWITFAHQRWGKTNG</sequence>
<dbReference type="EMBL" id="JTDN01000001">
    <property type="protein sequence ID" value="KHL25765.1"/>
    <property type="molecule type" value="Genomic_DNA"/>
</dbReference>
<keyword evidence="1" id="KW-0472">Membrane</keyword>
<protein>
    <submittedName>
        <fullName evidence="2">Uncharacterized protein</fullName>
    </submittedName>
</protein>
<proteinExistence type="predicted"/>
<keyword evidence="1" id="KW-1133">Transmembrane helix</keyword>
<dbReference type="Proteomes" id="UP000030988">
    <property type="component" value="Unassembled WGS sequence"/>
</dbReference>